<dbReference type="Proteomes" id="UP001348098">
    <property type="component" value="Unassembled WGS sequence"/>
</dbReference>
<dbReference type="EMBL" id="JAYKYQ010000002">
    <property type="protein sequence ID" value="MEB3509683.1"/>
    <property type="molecule type" value="Genomic_DNA"/>
</dbReference>
<keyword evidence="1" id="KW-0472">Membrane</keyword>
<accession>A0ABU6AQE8</accession>
<proteinExistence type="predicted"/>
<sequence length="274" mass="26695">MGTAVPEIETAAHPFLRRAVTLVVASAIPLSLVGAAAGATADPLLPEISVQIPFAPAPGLGIVPAADPADPGAVPPEFLPPAPPVSAGRNDLSVNRPMPDPNVLAPIEPQRLHLPNPAAPAPAVAPIEAPPGTLRVGSVVIGRPDFMTPEQGKMFNDAIAGPEASIAQTLDSAGFEPSRSDRIAADLIGSTAIGASVGSMVASPVASIGAVIGAICGAIAGLPMIPTGTIAVMALGAAIGYGFVASPAIAVGAAVGAGVGVLQGLLTPPTVPAA</sequence>
<evidence type="ECO:0000256" key="1">
    <source>
        <dbReference type="SAM" id="Phobius"/>
    </source>
</evidence>
<reference evidence="2 3" key="1">
    <citation type="submission" date="2023-12" db="EMBL/GenBank/DDBJ databases">
        <title>novel species in genus Nocarida.</title>
        <authorList>
            <person name="Li Z."/>
        </authorList>
    </citation>
    <scope>NUCLEOTIDE SEQUENCE [LARGE SCALE GENOMIC DNA]</scope>
    <source>
        <strain evidence="2 3">CDC186</strain>
    </source>
</reference>
<comment type="caution">
    <text evidence="2">The sequence shown here is derived from an EMBL/GenBank/DDBJ whole genome shotgun (WGS) entry which is preliminary data.</text>
</comment>
<keyword evidence="3" id="KW-1185">Reference proteome</keyword>
<keyword evidence="1" id="KW-1133">Transmembrane helix</keyword>
<feature type="transmembrane region" description="Helical" evidence="1">
    <location>
        <begin position="205"/>
        <end position="225"/>
    </location>
</feature>
<keyword evidence="1" id="KW-0812">Transmembrane</keyword>
<gene>
    <name evidence="2" type="ORF">U3653_06615</name>
</gene>
<name>A0ABU6AQE8_9NOCA</name>
<evidence type="ECO:0000313" key="2">
    <source>
        <dbReference type="EMBL" id="MEB3509683.1"/>
    </source>
</evidence>
<evidence type="ECO:0000313" key="3">
    <source>
        <dbReference type="Proteomes" id="UP001348098"/>
    </source>
</evidence>
<organism evidence="2 3">
    <name type="scientific">Nocardia implantans</name>
    <dbReference type="NCBI Taxonomy" id="3108168"/>
    <lineage>
        <taxon>Bacteria</taxon>
        <taxon>Bacillati</taxon>
        <taxon>Actinomycetota</taxon>
        <taxon>Actinomycetes</taxon>
        <taxon>Mycobacteriales</taxon>
        <taxon>Nocardiaceae</taxon>
        <taxon>Nocardia</taxon>
    </lineage>
</organism>
<dbReference type="RefSeq" id="WP_195077695.1">
    <property type="nucleotide sequence ID" value="NZ_JAYESH010000001.1"/>
</dbReference>
<protein>
    <submittedName>
        <fullName evidence="2">Uncharacterized protein</fullName>
    </submittedName>
</protein>
<feature type="transmembrane region" description="Helical" evidence="1">
    <location>
        <begin position="232"/>
        <end position="262"/>
    </location>
</feature>